<dbReference type="Proteomes" id="UP000093267">
    <property type="component" value="Chromosome"/>
</dbReference>
<dbReference type="AlphaFoldDB" id="A0A1B2IXC9"/>
<accession>A0A1B2IXC9</accession>
<evidence type="ECO:0000313" key="1">
    <source>
        <dbReference type="EMBL" id="ANZ66679.1"/>
    </source>
</evidence>
<proteinExistence type="predicted"/>
<protein>
    <submittedName>
        <fullName evidence="1">Uncharacterized protein</fullName>
    </submittedName>
</protein>
<name>A0A1B2IXC9_9LACO</name>
<sequence>MQWCRVWRRPFRGRSVSSFRQKFPNLEFVPEAAYAVAPWPLEHVSATWPRNAVPKAIGELKPRLTTDKSKTIFNREHKKTSTKSW</sequence>
<organism evidence="1 2">
    <name type="scientific">Secundilactobacillus paracollinoides</name>
    <dbReference type="NCBI Taxonomy" id="240427"/>
    <lineage>
        <taxon>Bacteria</taxon>
        <taxon>Bacillati</taxon>
        <taxon>Bacillota</taxon>
        <taxon>Bacilli</taxon>
        <taxon>Lactobacillales</taxon>
        <taxon>Lactobacillaceae</taxon>
        <taxon>Secundilactobacillus</taxon>
    </lineage>
</organism>
<keyword evidence="2" id="KW-1185">Reference proteome</keyword>
<evidence type="ECO:0000313" key="2">
    <source>
        <dbReference type="Proteomes" id="UP000093267"/>
    </source>
</evidence>
<dbReference type="EMBL" id="CP014924">
    <property type="protein sequence ID" value="ANZ66679.1"/>
    <property type="molecule type" value="Genomic_DNA"/>
</dbReference>
<reference evidence="1 2" key="1">
    <citation type="submission" date="2016-03" db="EMBL/GenBank/DDBJ databases">
        <title>Pediococcus and Lactobacillus from brewery environment - whole genome sequencing and assembly.</title>
        <authorList>
            <person name="Behr J."/>
            <person name="Geissler A.J."/>
            <person name="Vogel R.F."/>
        </authorList>
    </citation>
    <scope>NUCLEOTIDE SEQUENCE [LARGE SCALE GENOMIC DNA]</scope>
    <source>
        <strain evidence="1 2">TMW 1.1995</strain>
    </source>
</reference>
<dbReference type="KEGG" id="lpd:AYR62_14705"/>
<gene>
    <name evidence="1" type="ORF">AYR63_05695</name>
</gene>